<evidence type="ECO:0000313" key="4">
    <source>
        <dbReference type="Proteomes" id="UP001500390"/>
    </source>
</evidence>
<accession>A0ABP8JXK7</accession>
<dbReference type="Pfam" id="PF01569">
    <property type="entry name" value="PAP2"/>
    <property type="match status" value="1"/>
</dbReference>
<dbReference type="InterPro" id="IPR000326">
    <property type="entry name" value="PAP2/HPO"/>
</dbReference>
<gene>
    <name evidence="3" type="ORF">GCM10023153_21840</name>
</gene>
<evidence type="ECO:0000313" key="3">
    <source>
        <dbReference type="EMBL" id="GAA4397675.1"/>
    </source>
</evidence>
<evidence type="ECO:0000259" key="2">
    <source>
        <dbReference type="SMART" id="SM00014"/>
    </source>
</evidence>
<dbReference type="PANTHER" id="PTHR14969:SF13">
    <property type="entry name" value="AT30094P"/>
    <property type="match status" value="1"/>
</dbReference>
<keyword evidence="1" id="KW-0812">Transmembrane</keyword>
<protein>
    <submittedName>
        <fullName evidence="3">Phosphatase PAP2 family protein</fullName>
    </submittedName>
</protein>
<dbReference type="Gene3D" id="1.20.144.10">
    <property type="entry name" value="Phosphatidic acid phosphatase type 2/haloperoxidase"/>
    <property type="match status" value="1"/>
</dbReference>
<keyword evidence="4" id="KW-1185">Reference proteome</keyword>
<comment type="caution">
    <text evidence="3">The sequence shown here is derived from an EMBL/GenBank/DDBJ whole genome shotgun (WGS) entry which is preliminary data.</text>
</comment>
<name>A0ABP8JXK7_9MICO</name>
<dbReference type="EMBL" id="BAABFX010000028">
    <property type="protein sequence ID" value="GAA4397675.1"/>
    <property type="molecule type" value="Genomic_DNA"/>
</dbReference>
<dbReference type="PANTHER" id="PTHR14969">
    <property type="entry name" value="SPHINGOSINE-1-PHOSPHATE PHOSPHOHYDROLASE"/>
    <property type="match status" value="1"/>
</dbReference>
<proteinExistence type="predicted"/>
<feature type="domain" description="Phosphatidic acid phosphatase type 2/haloperoxidase" evidence="2">
    <location>
        <begin position="86"/>
        <end position="199"/>
    </location>
</feature>
<dbReference type="SMART" id="SM00014">
    <property type="entry name" value="acidPPc"/>
    <property type="match status" value="1"/>
</dbReference>
<dbReference type="InterPro" id="IPR036938">
    <property type="entry name" value="PAP2/HPO_sf"/>
</dbReference>
<reference evidence="4" key="1">
    <citation type="journal article" date="2019" name="Int. J. Syst. Evol. Microbiol.">
        <title>The Global Catalogue of Microorganisms (GCM) 10K type strain sequencing project: providing services to taxonomists for standard genome sequencing and annotation.</title>
        <authorList>
            <consortium name="The Broad Institute Genomics Platform"/>
            <consortium name="The Broad Institute Genome Sequencing Center for Infectious Disease"/>
            <person name="Wu L."/>
            <person name="Ma J."/>
        </authorList>
    </citation>
    <scope>NUCLEOTIDE SEQUENCE [LARGE SCALE GENOMIC DNA]</scope>
    <source>
        <strain evidence="4">JCM 17738</strain>
    </source>
</reference>
<keyword evidence="1" id="KW-1133">Transmembrane helix</keyword>
<organism evidence="3 4">
    <name type="scientific">Ornithinibacter aureus</name>
    <dbReference type="NCBI Taxonomy" id="622664"/>
    <lineage>
        <taxon>Bacteria</taxon>
        <taxon>Bacillati</taxon>
        <taxon>Actinomycetota</taxon>
        <taxon>Actinomycetes</taxon>
        <taxon>Micrococcales</taxon>
        <taxon>Intrasporangiaceae</taxon>
        <taxon>Ornithinibacter</taxon>
    </lineage>
</organism>
<keyword evidence="1" id="KW-0472">Membrane</keyword>
<feature type="transmembrane region" description="Helical" evidence="1">
    <location>
        <begin position="156"/>
        <end position="178"/>
    </location>
</feature>
<feature type="transmembrane region" description="Helical" evidence="1">
    <location>
        <begin position="86"/>
        <end position="107"/>
    </location>
</feature>
<dbReference type="Proteomes" id="UP001500390">
    <property type="component" value="Unassembled WGS sequence"/>
</dbReference>
<evidence type="ECO:0000256" key="1">
    <source>
        <dbReference type="SAM" id="Phobius"/>
    </source>
</evidence>
<feature type="transmembrane region" description="Helical" evidence="1">
    <location>
        <begin position="127"/>
        <end position="149"/>
    </location>
</feature>
<dbReference type="SUPFAM" id="SSF48317">
    <property type="entry name" value="Acid phosphatase/Vanadium-dependent haloperoxidase"/>
    <property type="match status" value="1"/>
</dbReference>
<feature type="transmembrane region" description="Helical" evidence="1">
    <location>
        <begin position="184"/>
        <end position="202"/>
    </location>
</feature>
<sequence length="208" mass="22747">MRALTYALPAAAVLFGVGLLVRSEWDPLIRLDDALIERATAYTRPREGLTDFLVRWQELTQPFKLYLAGTALCLWAWLAKGLRTRAAWAFITMMLAWMVGLGAKYLFQRARPVLEDPVSTSPGYSFPSGHALNSAAWATIVVLLLWPLLRSRASRVVAVAAAVAMVTVTASDRVLLGVHFPSDVTVGVITGVGLVLASYAGYRRQEGQ</sequence>